<proteinExistence type="predicted"/>
<organism evidence="1 2">
    <name type="scientific">Deinococcus malanensis</name>
    <dbReference type="NCBI Taxonomy" id="1706855"/>
    <lineage>
        <taxon>Bacteria</taxon>
        <taxon>Thermotogati</taxon>
        <taxon>Deinococcota</taxon>
        <taxon>Deinococci</taxon>
        <taxon>Deinococcales</taxon>
        <taxon>Deinococcaceae</taxon>
        <taxon>Deinococcus</taxon>
    </lineage>
</organism>
<dbReference type="RefSeq" id="WP_189010215.1">
    <property type="nucleotide sequence ID" value="NZ_BMPP01000013.1"/>
</dbReference>
<dbReference type="PANTHER" id="PTHR10151:SF120">
    <property type="entry name" value="BIS(5'-ADENOSYL)-TRIPHOSPHATASE"/>
    <property type="match status" value="1"/>
</dbReference>
<dbReference type="Proteomes" id="UP000647587">
    <property type="component" value="Unassembled WGS sequence"/>
</dbReference>
<dbReference type="SUPFAM" id="SSF53649">
    <property type="entry name" value="Alkaline phosphatase-like"/>
    <property type="match status" value="1"/>
</dbReference>
<protein>
    <submittedName>
        <fullName evidence="1">Alkaline phosphatase family protein</fullName>
    </submittedName>
</protein>
<reference evidence="2" key="1">
    <citation type="journal article" date="2019" name="Int. J. Syst. Evol. Microbiol.">
        <title>The Global Catalogue of Microorganisms (GCM) 10K type strain sequencing project: providing services to taxonomists for standard genome sequencing and annotation.</title>
        <authorList>
            <consortium name="The Broad Institute Genomics Platform"/>
            <consortium name="The Broad Institute Genome Sequencing Center for Infectious Disease"/>
            <person name="Wu L."/>
            <person name="Ma J."/>
        </authorList>
    </citation>
    <scope>NUCLEOTIDE SEQUENCE [LARGE SCALE GENOMIC DNA]</scope>
    <source>
        <strain evidence="2">JCM 30331</strain>
    </source>
</reference>
<keyword evidence="2" id="KW-1185">Reference proteome</keyword>
<dbReference type="InterPro" id="IPR002591">
    <property type="entry name" value="Phosphodiest/P_Trfase"/>
</dbReference>
<dbReference type="PANTHER" id="PTHR10151">
    <property type="entry name" value="ECTONUCLEOTIDE PYROPHOSPHATASE/PHOSPHODIESTERASE"/>
    <property type="match status" value="1"/>
</dbReference>
<evidence type="ECO:0000313" key="2">
    <source>
        <dbReference type="Proteomes" id="UP000647587"/>
    </source>
</evidence>
<dbReference type="InterPro" id="IPR017850">
    <property type="entry name" value="Alkaline_phosphatase_core_sf"/>
</dbReference>
<evidence type="ECO:0000313" key="1">
    <source>
        <dbReference type="EMBL" id="GGK33815.1"/>
    </source>
</evidence>
<dbReference type="EMBL" id="BMPP01000013">
    <property type="protein sequence ID" value="GGK33815.1"/>
    <property type="molecule type" value="Genomic_DNA"/>
</dbReference>
<dbReference type="Gene3D" id="3.40.720.10">
    <property type="entry name" value="Alkaline Phosphatase, subunit A"/>
    <property type="match status" value="1"/>
</dbReference>
<sequence>MNRTAVLNIVGLTPNLLGDHTPNLSALARAGTLATVGQVLPAVTCSVQATYLTGRWPADHGVVGNGWYFREEGEVKLWRQSNLLVQSPKIWETARERFPAFTCANLFWWFNMNSSVDYAVTPRPMYPADGRKIPDVYTQPSELRDELQSDLGQFPLFSFWGPNANITSTAWIARAAMRVETHHAPTLSLVYLPHLDYPLQQHGPDLDAVAGDLRAVDDLAGNLIRFYEARGVQVVVLSEYGIEAARQPIHINRVLRGAGLLRVRNELGRDVIDPMGSQAFAVADHQVAHVYVNDRSQLHRVRALLEVVPGVQEVLDESGKQQQHLNHERAGDFVLVAKAGAWFTYYYWLEDARAPDYAFTVDIHRKPGYDPAELFMNPRLRFPKLRAARRLVQKKLGFRSLMDVIGVDAEVVRGTHGRVTHAPEAGPLLITRRRDLIDSSHLQATEVHDVLLAHLDGPVT</sequence>
<comment type="caution">
    <text evidence="1">The sequence shown here is derived from an EMBL/GenBank/DDBJ whole genome shotgun (WGS) entry which is preliminary data.</text>
</comment>
<name>A0ABQ2F2J0_9DEIO</name>
<gene>
    <name evidence="1" type="ORF">GCM10008955_29840</name>
</gene>
<accession>A0ABQ2F2J0</accession>
<dbReference type="Pfam" id="PF01663">
    <property type="entry name" value="Phosphodiest"/>
    <property type="match status" value="1"/>
</dbReference>